<keyword evidence="4" id="KW-1185">Reference proteome</keyword>
<feature type="domain" description="SET" evidence="2">
    <location>
        <begin position="200"/>
        <end position="386"/>
    </location>
</feature>
<evidence type="ECO:0000256" key="1">
    <source>
        <dbReference type="SAM" id="MobiDB-lite"/>
    </source>
</evidence>
<dbReference type="OrthoDB" id="5945798at2759"/>
<dbReference type="Gene3D" id="2.170.270.10">
    <property type="entry name" value="SET domain"/>
    <property type="match status" value="1"/>
</dbReference>
<name>A0A6A4HU60_9AGAR</name>
<dbReference type="SUPFAM" id="SSF82199">
    <property type="entry name" value="SET domain"/>
    <property type="match status" value="1"/>
</dbReference>
<dbReference type="SMART" id="SM00317">
    <property type="entry name" value="SET"/>
    <property type="match status" value="1"/>
</dbReference>
<dbReference type="PROSITE" id="PS50280">
    <property type="entry name" value="SET"/>
    <property type="match status" value="1"/>
</dbReference>
<dbReference type="InterPro" id="IPR001214">
    <property type="entry name" value="SET_dom"/>
</dbReference>
<dbReference type="Pfam" id="PF00856">
    <property type="entry name" value="SET"/>
    <property type="match status" value="1"/>
</dbReference>
<reference evidence="3" key="1">
    <citation type="journal article" date="2019" name="Environ. Microbiol.">
        <title>Fungal ecological strategies reflected in gene transcription - a case study of two litter decomposers.</title>
        <authorList>
            <person name="Barbi F."/>
            <person name="Kohler A."/>
            <person name="Barry K."/>
            <person name="Baskaran P."/>
            <person name="Daum C."/>
            <person name="Fauchery L."/>
            <person name="Ihrmark K."/>
            <person name="Kuo A."/>
            <person name="LaButti K."/>
            <person name="Lipzen A."/>
            <person name="Morin E."/>
            <person name="Grigoriev I.V."/>
            <person name="Henrissat B."/>
            <person name="Lindahl B."/>
            <person name="Martin F."/>
        </authorList>
    </citation>
    <scope>NUCLEOTIDE SEQUENCE</scope>
    <source>
        <strain evidence="3">JB14</strain>
    </source>
</reference>
<dbReference type="InterPro" id="IPR046341">
    <property type="entry name" value="SET_dom_sf"/>
</dbReference>
<proteinExistence type="predicted"/>
<sequence length="549" mass="60582">MKRGFLTTSKAKKQLDEPSQNKPKPDQSIVPHDNTLASQQKELFLSNATSEAMRLSEKWRSRMVLGEDGNPKPDDPAVLGLEAELKNMITRLKQGVVLDEGGKTIAKLTTPGLTSELEQQFNRLSHGVVPEAGVPEDYQDKPYIVLDGDKKEYPPDTIIHAVIPAPARNNQLSATNVVPSVECLFTGHIKRAILETSGFPSLPLSPIGGKAHKIAEAGDGKGLGMFATRLIRAGELVLDERPMMLTHGTYKYILGIGNFTIEQQKQIMLYEQGKAVEAVFKRMPVEHQEAFMKLHNAHKHDGSGELVGRIRTNGISTTGPENRDVLRDKGTTGPVGLHSALCNEISYINHCCNPNTVYHWHTDTLSVRVYAVRDIPPGTEITISYGDTLAPAAERAKYLAPYGIRSCACGPSCSDPARAKISEKRRESLRKPLTLFPPPEPTTPRDKWIQPAVKRVQELEEEGLQAPELYKRTLHLLVNAYTHLQDVDKALFYAKKLKPVYKAREGVDLPAMYLSKSGLKSSPGYMAAAMQKNFKLPPGAPPMLMTAFS</sequence>
<evidence type="ECO:0000259" key="2">
    <source>
        <dbReference type="PROSITE" id="PS50280"/>
    </source>
</evidence>
<dbReference type="PANTHER" id="PTHR47332">
    <property type="entry name" value="SET DOMAIN-CONTAINING PROTEIN 5"/>
    <property type="match status" value="1"/>
</dbReference>
<dbReference type="InterPro" id="IPR053185">
    <property type="entry name" value="SET_domain_protein"/>
</dbReference>
<gene>
    <name evidence="3" type="ORF">BT96DRAFT_856628</name>
</gene>
<dbReference type="Proteomes" id="UP000799118">
    <property type="component" value="Unassembled WGS sequence"/>
</dbReference>
<dbReference type="EMBL" id="ML769447">
    <property type="protein sequence ID" value="KAE9401341.1"/>
    <property type="molecule type" value="Genomic_DNA"/>
</dbReference>
<feature type="region of interest" description="Disordered" evidence="1">
    <location>
        <begin position="1"/>
        <end position="32"/>
    </location>
</feature>
<dbReference type="CDD" id="cd20071">
    <property type="entry name" value="SET_SMYD"/>
    <property type="match status" value="1"/>
</dbReference>
<organism evidence="3 4">
    <name type="scientific">Gymnopus androsaceus JB14</name>
    <dbReference type="NCBI Taxonomy" id="1447944"/>
    <lineage>
        <taxon>Eukaryota</taxon>
        <taxon>Fungi</taxon>
        <taxon>Dikarya</taxon>
        <taxon>Basidiomycota</taxon>
        <taxon>Agaricomycotina</taxon>
        <taxon>Agaricomycetes</taxon>
        <taxon>Agaricomycetidae</taxon>
        <taxon>Agaricales</taxon>
        <taxon>Marasmiineae</taxon>
        <taxon>Omphalotaceae</taxon>
        <taxon>Gymnopus</taxon>
    </lineage>
</organism>
<dbReference type="AlphaFoldDB" id="A0A6A4HU60"/>
<evidence type="ECO:0000313" key="4">
    <source>
        <dbReference type="Proteomes" id="UP000799118"/>
    </source>
</evidence>
<evidence type="ECO:0000313" key="3">
    <source>
        <dbReference type="EMBL" id="KAE9401341.1"/>
    </source>
</evidence>
<accession>A0A6A4HU60</accession>
<dbReference type="PANTHER" id="PTHR47332:SF4">
    <property type="entry name" value="SET DOMAIN-CONTAINING PROTEIN 5"/>
    <property type="match status" value="1"/>
</dbReference>
<protein>
    <submittedName>
        <fullName evidence="3">SET domain-containing protein</fullName>
    </submittedName>
</protein>